<dbReference type="InterPro" id="IPR001867">
    <property type="entry name" value="OmpR/PhoB-type_DNA-bd"/>
</dbReference>
<dbReference type="Pfam" id="PF25872">
    <property type="entry name" value="HTH_77"/>
    <property type="match status" value="1"/>
</dbReference>
<dbReference type="PRINTS" id="PR00364">
    <property type="entry name" value="DISEASERSIST"/>
</dbReference>
<dbReference type="CDD" id="cd15831">
    <property type="entry name" value="BTAD"/>
    <property type="match status" value="1"/>
</dbReference>
<dbReference type="GO" id="GO:0003677">
    <property type="term" value="F:DNA binding"/>
    <property type="evidence" value="ECO:0007669"/>
    <property type="project" value="UniProtKB-UniRule"/>
</dbReference>
<evidence type="ECO:0000256" key="1">
    <source>
        <dbReference type="ARBA" id="ARBA00005820"/>
    </source>
</evidence>
<dbReference type="PANTHER" id="PTHR47691:SF3">
    <property type="entry name" value="HTH-TYPE TRANSCRIPTIONAL REGULATOR RV0890C-RELATED"/>
    <property type="match status" value="1"/>
</dbReference>
<dbReference type="PROSITE" id="PS51755">
    <property type="entry name" value="OMPR_PHOB"/>
    <property type="match status" value="1"/>
</dbReference>
<evidence type="ECO:0000256" key="3">
    <source>
        <dbReference type="PROSITE-ProRule" id="PRU01091"/>
    </source>
</evidence>
<evidence type="ECO:0000313" key="5">
    <source>
        <dbReference type="EMBL" id="TWJ11995.1"/>
    </source>
</evidence>
<name>A0A562V2C3_9ACTN</name>
<dbReference type="InterPro" id="IPR019734">
    <property type="entry name" value="TPR_rpt"/>
</dbReference>
<dbReference type="SUPFAM" id="SSF48452">
    <property type="entry name" value="TPR-like"/>
    <property type="match status" value="2"/>
</dbReference>
<dbReference type="Pfam" id="PF03704">
    <property type="entry name" value="BTAD"/>
    <property type="match status" value="1"/>
</dbReference>
<protein>
    <submittedName>
        <fullName evidence="5">Putative ATPase</fullName>
    </submittedName>
</protein>
<dbReference type="Gene3D" id="1.25.40.10">
    <property type="entry name" value="Tetratricopeptide repeat domain"/>
    <property type="match status" value="3"/>
</dbReference>
<comment type="caution">
    <text evidence="5">The sequence shown here is derived from an EMBL/GenBank/DDBJ whole genome shotgun (WGS) entry which is preliminary data.</text>
</comment>
<dbReference type="InterPro" id="IPR005158">
    <property type="entry name" value="BTAD"/>
</dbReference>
<reference evidence="5 6" key="1">
    <citation type="journal article" date="2013" name="Stand. Genomic Sci.">
        <title>Genomic Encyclopedia of Type Strains, Phase I: The one thousand microbial genomes (KMG-I) project.</title>
        <authorList>
            <person name="Kyrpides N.C."/>
            <person name="Woyke T."/>
            <person name="Eisen J.A."/>
            <person name="Garrity G."/>
            <person name="Lilburn T.G."/>
            <person name="Beck B.J."/>
            <person name="Whitman W.B."/>
            <person name="Hugenholtz P."/>
            <person name="Klenk H.P."/>
        </authorList>
    </citation>
    <scope>NUCLEOTIDE SEQUENCE [LARGE SCALE GENOMIC DNA]</scope>
    <source>
        <strain evidence="5 6">DSM 45044</strain>
    </source>
</reference>
<dbReference type="GO" id="GO:0000160">
    <property type="term" value="P:phosphorelay signal transduction system"/>
    <property type="evidence" value="ECO:0007669"/>
    <property type="project" value="InterPro"/>
</dbReference>
<dbReference type="InterPro" id="IPR036388">
    <property type="entry name" value="WH-like_DNA-bd_sf"/>
</dbReference>
<organism evidence="5 6">
    <name type="scientific">Stackebrandtia albiflava</name>
    <dbReference type="NCBI Taxonomy" id="406432"/>
    <lineage>
        <taxon>Bacteria</taxon>
        <taxon>Bacillati</taxon>
        <taxon>Actinomycetota</taxon>
        <taxon>Actinomycetes</taxon>
        <taxon>Glycomycetales</taxon>
        <taxon>Glycomycetaceae</taxon>
        <taxon>Stackebrandtia</taxon>
    </lineage>
</organism>
<dbReference type="OrthoDB" id="499349at2"/>
<comment type="similarity">
    <text evidence="1">Belongs to the AfsR/DnrI/RedD regulatory family.</text>
</comment>
<dbReference type="SMART" id="SM00028">
    <property type="entry name" value="TPR"/>
    <property type="match status" value="2"/>
</dbReference>
<feature type="DNA-binding region" description="OmpR/PhoB-type" evidence="3">
    <location>
        <begin position="1"/>
        <end position="96"/>
    </location>
</feature>
<dbReference type="SMART" id="SM01043">
    <property type="entry name" value="BTAD"/>
    <property type="match status" value="1"/>
</dbReference>
<accession>A0A562V2C3</accession>
<dbReference type="InterPro" id="IPR016032">
    <property type="entry name" value="Sig_transdc_resp-reg_C-effctor"/>
</dbReference>
<dbReference type="Gene3D" id="1.10.10.10">
    <property type="entry name" value="Winged helix-like DNA-binding domain superfamily/Winged helix DNA-binding domain"/>
    <property type="match status" value="1"/>
</dbReference>
<dbReference type="AlphaFoldDB" id="A0A562V2C3"/>
<proteinExistence type="inferred from homology"/>
<evidence type="ECO:0000256" key="2">
    <source>
        <dbReference type="ARBA" id="ARBA00023125"/>
    </source>
</evidence>
<dbReference type="GO" id="GO:0016887">
    <property type="term" value="F:ATP hydrolysis activity"/>
    <property type="evidence" value="ECO:0007669"/>
    <property type="project" value="InterPro"/>
</dbReference>
<dbReference type="InterPro" id="IPR027417">
    <property type="entry name" value="P-loop_NTPase"/>
</dbReference>
<dbReference type="InterPro" id="IPR011990">
    <property type="entry name" value="TPR-like_helical_dom_sf"/>
</dbReference>
<dbReference type="Pfam" id="PF13401">
    <property type="entry name" value="AAA_22"/>
    <property type="match status" value="1"/>
</dbReference>
<dbReference type="InterPro" id="IPR049945">
    <property type="entry name" value="AAA_22"/>
</dbReference>
<dbReference type="EMBL" id="VLLL01000006">
    <property type="protein sequence ID" value="TWJ11995.1"/>
    <property type="molecule type" value="Genomic_DNA"/>
</dbReference>
<evidence type="ECO:0000313" key="6">
    <source>
        <dbReference type="Proteomes" id="UP000321617"/>
    </source>
</evidence>
<gene>
    <name evidence="5" type="ORF">LX16_2740</name>
</gene>
<evidence type="ECO:0000259" key="4">
    <source>
        <dbReference type="PROSITE" id="PS51755"/>
    </source>
</evidence>
<dbReference type="Gene3D" id="3.40.50.300">
    <property type="entry name" value="P-loop containing nucleotide triphosphate hydrolases"/>
    <property type="match status" value="1"/>
</dbReference>
<keyword evidence="2 3" id="KW-0238">DNA-binding</keyword>
<feature type="domain" description="OmpR/PhoB-type" evidence="4">
    <location>
        <begin position="1"/>
        <end position="96"/>
    </location>
</feature>
<dbReference type="SMART" id="SM00862">
    <property type="entry name" value="Trans_reg_C"/>
    <property type="match status" value="1"/>
</dbReference>
<keyword evidence="6" id="KW-1185">Reference proteome</keyword>
<sequence>MRFGVLGPLAVWTSAGEPVRVPEAKVRMLLATLLTDAGRPVSTDRLVADLWGDNPPAKPLPALRAKVSQLRRALDTAEPGARDLVVSHPTGYLLDVPADDVDTGRFARLREAARRAADPADRAALLGEALALWRGEPFPELDDASSARPVVTRLTEQRLATVEDRAEARLELGEYTAVSGELAEAVAAHPRRERLRAAHIRALYGSGRQAEALEGYRLLRDTLTAELGVDPGPELADLHRRVLRQDPALAAAPAQARPGNLPAAPDDLIGRDDALTELAGRLDTARLLTLTGPGGVGKTRLATRLAADVRDRFPDGVWLVELAGIDDPSIVPDVAAAVLGVRDDGDRRLPIVARMAASLRDRRVLVVLDNCEHLVEAAAALAAGLLSAAPGLRLVATSREPLRVPGEQVWPVPALTVTDSTDPVELRHTGAVALFVARAAAASPGFALRAGNAEAVAAICRRLDGMPLALELAATRVRGLGVHELATRLDDRFALLSAGNRGGPARQRTLRAVIDWSWQLLEPDERRVLRRLTVFPDGCTLDAAEAVCGGDDLPPGRVADLLARLVDRSLVSVGGTDRLRYRLLESVAAYATERLDDPAEAAALRRRARDHYLRLTERAETALCGTGQVAYLAMLDTETLNVRAVLDVAVAEGDAETALRLAAGLSWYKFLRGRYREADRSLAAALECAERHGGTGTVHHARARAWRTGMAVLAGDGTDSRARVEAALRGLDGFHPAERARFQWFLEYVHTTLGDFSTPVDHIDGALSVLEHHGDHWGAAAMRTVRANHLLLRSELAAAAADAEAALSAFTALDDRWGQLRATAVASALAEIRGDYAEAARSRRSALESAEELHIWPEVADRLSGLGRIALLTGDLDAAEDYHRRSLALATTHSHPQCGVFAESGLAMLERRRGRLDAAEERWIRIKGWCGKANDGPGVALALAELGFIAELRGDAVAAERLHREGLAVAEGLGDRRAVALAREGLAGARVLAGDPHGAARLLGAAAAAREASGAPLPEGERGDVDRITAAIMSTLDATAFRAAFEEGARSECPVPA</sequence>
<dbReference type="InterPro" id="IPR058852">
    <property type="entry name" value="HTH_77"/>
</dbReference>
<dbReference type="SUPFAM" id="SSF52540">
    <property type="entry name" value="P-loop containing nucleoside triphosphate hydrolases"/>
    <property type="match status" value="1"/>
</dbReference>
<dbReference type="SUPFAM" id="SSF46894">
    <property type="entry name" value="C-terminal effector domain of the bipartite response regulators"/>
    <property type="match status" value="1"/>
</dbReference>
<dbReference type="GO" id="GO:0006355">
    <property type="term" value="P:regulation of DNA-templated transcription"/>
    <property type="evidence" value="ECO:0007669"/>
    <property type="project" value="InterPro"/>
</dbReference>
<dbReference type="Pfam" id="PF00486">
    <property type="entry name" value="Trans_reg_C"/>
    <property type="match status" value="1"/>
</dbReference>
<dbReference type="RefSeq" id="WP_147138761.1">
    <property type="nucleotide sequence ID" value="NZ_BAABIJ010000002.1"/>
</dbReference>
<dbReference type="Proteomes" id="UP000321617">
    <property type="component" value="Unassembled WGS sequence"/>
</dbReference>
<dbReference type="PANTHER" id="PTHR47691">
    <property type="entry name" value="REGULATOR-RELATED"/>
    <property type="match status" value="1"/>
</dbReference>